<dbReference type="OrthoDB" id="6428749at2759"/>
<evidence type="ECO:0000256" key="1">
    <source>
        <dbReference type="ARBA" id="ARBA00009199"/>
    </source>
</evidence>
<feature type="active site" description="Acyl-ester intermediate" evidence="3">
    <location>
        <position position="232"/>
    </location>
</feature>
<protein>
    <submittedName>
        <fullName evidence="6">Acetamidase-like protein</fullName>
    </submittedName>
</protein>
<comment type="caution">
    <text evidence="6">The sequence shown here is derived from an EMBL/GenBank/DDBJ whole genome shotgun (WGS) entry which is preliminary data.</text>
</comment>
<feature type="active site" description="Charge relay system" evidence="3">
    <location>
        <position position="133"/>
    </location>
</feature>
<keyword evidence="2" id="KW-0378">Hydrolase</keyword>
<organism evidence="6 7">
    <name type="scientific">Polyplosphaeria fusca</name>
    <dbReference type="NCBI Taxonomy" id="682080"/>
    <lineage>
        <taxon>Eukaryota</taxon>
        <taxon>Fungi</taxon>
        <taxon>Dikarya</taxon>
        <taxon>Ascomycota</taxon>
        <taxon>Pezizomycotina</taxon>
        <taxon>Dothideomycetes</taxon>
        <taxon>Pleosporomycetidae</taxon>
        <taxon>Pleosporales</taxon>
        <taxon>Tetraplosphaeriaceae</taxon>
        <taxon>Polyplosphaeria</taxon>
    </lineage>
</organism>
<dbReference type="PANTHER" id="PTHR46072">
    <property type="entry name" value="AMIDASE-RELATED-RELATED"/>
    <property type="match status" value="1"/>
</dbReference>
<dbReference type="GO" id="GO:0016787">
    <property type="term" value="F:hydrolase activity"/>
    <property type="evidence" value="ECO:0007669"/>
    <property type="project" value="UniProtKB-KW"/>
</dbReference>
<evidence type="ECO:0000256" key="4">
    <source>
        <dbReference type="PIRSR" id="PIRSR001221-2"/>
    </source>
</evidence>
<dbReference type="InterPro" id="IPR023631">
    <property type="entry name" value="Amidase_dom"/>
</dbReference>
<evidence type="ECO:0000259" key="5">
    <source>
        <dbReference type="Pfam" id="PF01425"/>
    </source>
</evidence>
<feature type="domain" description="Amidase" evidence="5">
    <location>
        <begin position="77"/>
        <end position="522"/>
    </location>
</feature>
<feature type="binding site" evidence="4">
    <location>
        <position position="182"/>
    </location>
    <ligand>
        <name>substrate</name>
    </ligand>
</feature>
<dbReference type="SUPFAM" id="SSF75304">
    <property type="entry name" value="Amidase signature (AS) enzymes"/>
    <property type="match status" value="1"/>
</dbReference>
<dbReference type="AlphaFoldDB" id="A0A9P4V4T0"/>
<dbReference type="Pfam" id="PF01425">
    <property type="entry name" value="Amidase"/>
    <property type="match status" value="1"/>
</dbReference>
<feature type="binding site" evidence="4">
    <location>
        <position position="208"/>
    </location>
    <ligand>
        <name>substrate</name>
    </ligand>
</feature>
<sequence>MAQKWETIAAEKRAAILRNIPVEFLVPARLLPPPSQADVTTFPRESGWFTERELDITESTATRLLQKLASRTWTSEDVTRAFCKRAAAAHQLTNCLSEIFFTEAIKTAQSLDEHLRKTGKLRGPFHGLPISLKDNFNIVGKDSTVGFTSLVNEPATYNATLVELLEAAGAIRYCKTNVPTAMMIAESVNNVYGRTVNPRNRNLTSGGSSGGESALIVFGGSPLGVGTDIGGSLRIPAACTGIFTLRPSFGRFTTQRCRSGLAGQEAVMSVNGPMAKTLEDIVLFSKTVVGAQPWLVDPKCLPIPWRTVQLKKKLKIAVLWNDGIVVPTPPVTRALRETVEKLQTAGHEIIEWDPRLHPHAVDILGRLFVADGGKSVRALLEPTDEPFRPEMASYAEATELGTYDMWKLHIERSELQRQYLEQWMSHGELDAILAPTTPFATVENGGFKHVGYTGVYNIVDYATVSFPSGVVADKDKDQSLSEHTPLSQTCKEIHQEYNAELVHGMPVNLQLVAKRLEEEKVLAMTEVVLQATNPSSFTDRLMASIKSNL</sequence>
<feature type="active site" description="Charge relay system" evidence="3">
    <location>
        <position position="208"/>
    </location>
</feature>
<proteinExistence type="inferred from homology"/>
<gene>
    <name evidence="6" type="ORF">EJ04DRAFT_575325</name>
</gene>
<comment type="similarity">
    <text evidence="1">Belongs to the amidase family.</text>
</comment>
<feature type="binding site" evidence="4">
    <location>
        <begin position="229"/>
        <end position="232"/>
    </location>
    <ligand>
        <name>substrate</name>
    </ligand>
</feature>
<dbReference type="Proteomes" id="UP000799444">
    <property type="component" value="Unassembled WGS sequence"/>
</dbReference>
<evidence type="ECO:0000256" key="2">
    <source>
        <dbReference type="ARBA" id="ARBA00022801"/>
    </source>
</evidence>
<dbReference type="PANTHER" id="PTHR46072:SF11">
    <property type="entry name" value="AMIDASE-RELATED"/>
    <property type="match status" value="1"/>
</dbReference>
<evidence type="ECO:0000313" key="7">
    <source>
        <dbReference type="Proteomes" id="UP000799444"/>
    </source>
</evidence>
<dbReference type="PIRSF" id="PIRSF001221">
    <property type="entry name" value="Amidase_fungi"/>
    <property type="match status" value="1"/>
</dbReference>
<dbReference type="EMBL" id="ML996124">
    <property type="protein sequence ID" value="KAF2736543.1"/>
    <property type="molecule type" value="Genomic_DNA"/>
</dbReference>
<evidence type="ECO:0000256" key="3">
    <source>
        <dbReference type="PIRSR" id="PIRSR001221-1"/>
    </source>
</evidence>
<dbReference type="Gene3D" id="3.90.1300.10">
    <property type="entry name" value="Amidase signature (AS) domain"/>
    <property type="match status" value="1"/>
</dbReference>
<name>A0A9P4V4T0_9PLEO</name>
<dbReference type="InterPro" id="IPR036928">
    <property type="entry name" value="AS_sf"/>
</dbReference>
<reference evidence="6" key="1">
    <citation type="journal article" date="2020" name="Stud. Mycol.">
        <title>101 Dothideomycetes genomes: a test case for predicting lifestyles and emergence of pathogens.</title>
        <authorList>
            <person name="Haridas S."/>
            <person name="Albert R."/>
            <person name="Binder M."/>
            <person name="Bloem J."/>
            <person name="Labutti K."/>
            <person name="Salamov A."/>
            <person name="Andreopoulos B."/>
            <person name="Baker S."/>
            <person name="Barry K."/>
            <person name="Bills G."/>
            <person name="Bluhm B."/>
            <person name="Cannon C."/>
            <person name="Castanera R."/>
            <person name="Culley D."/>
            <person name="Daum C."/>
            <person name="Ezra D."/>
            <person name="Gonzalez J."/>
            <person name="Henrissat B."/>
            <person name="Kuo A."/>
            <person name="Liang C."/>
            <person name="Lipzen A."/>
            <person name="Lutzoni F."/>
            <person name="Magnuson J."/>
            <person name="Mondo S."/>
            <person name="Nolan M."/>
            <person name="Ohm R."/>
            <person name="Pangilinan J."/>
            <person name="Park H.-J."/>
            <person name="Ramirez L."/>
            <person name="Alfaro M."/>
            <person name="Sun H."/>
            <person name="Tritt A."/>
            <person name="Yoshinaga Y."/>
            <person name="Zwiers L.-H."/>
            <person name="Turgeon B."/>
            <person name="Goodwin S."/>
            <person name="Spatafora J."/>
            <person name="Crous P."/>
            <person name="Grigoriev I."/>
        </authorList>
    </citation>
    <scope>NUCLEOTIDE SEQUENCE</scope>
    <source>
        <strain evidence="6">CBS 125425</strain>
    </source>
</reference>
<keyword evidence="7" id="KW-1185">Reference proteome</keyword>
<evidence type="ECO:0000313" key="6">
    <source>
        <dbReference type="EMBL" id="KAF2736543.1"/>
    </source>
</evidence>
<accession>A0A9P4V4T0</accession>